<dbReference type="InterPro" id="IPR050055">
    <property type="entry name" value="EF-Tu_GTPase"/>
</dbReference>
<dbReference type="InterPro" id="IPR049394">
    <property type="entry name" value="eEFSec_C"/>
</dbReference>
<dbReference type="WBParaSite" id="ACRNAN_Path_1190.g4641.t1">
    <property type="protein sequence ID" value="ACRNAN_Path_1190.g4641.t1"/>
    <property type="gene ID" value="ACRNAN_Path_1190.g4641"/>
</dbReference>
<organism evidence="2 3">
    <name type="scientific">Acrobeloides nanus</name>
    <dbReference type="NCBI Taxonomy" id="290746"/>
    <lineage>
        <taxon>Eukaryota</taxon>
        <taxon>Metazoa</taxon>
        <taxon>Ecdysozoa</taxon>
        <taxon>Nematoda</taxon>
        <taxon>Chromadorea</taxon>
        <taxon>Rhabditida</taxon>
        <taxon>Tylenchina</taxon>
        <taxon>Cephalobomorpha</taxon>
        <taxon>Cephaloboidea</taxon>
        <taxon>Cephalobidae</taxon>
        <taxon>Acrobeloides</taxon>
    </lineage>
</organism>
<sequence length="480" mass="53185">MNIGILGHVDSGKTTLAKALSSIGSTAAFDKHAKSANLRANTIDLGFSALTINDTRIALIDCPGHASLIRAVMAASSVFDAAIVIINVLRGIEPQTVEHLLLVSILVPHACVIVLNKCDLISPDKVEAIRKKIPKALKSLKISENSPIVTTSLMEKPDESISSIVDAVRQIIYKPNRISSGHFVMAVDHCFPIKGKGTVMTGTVVDGSCKAGMEIEIPVLQEKRKVREVQSWKQVVPEGRMGDRVALLLNDVSSQEIDRTIIFEVGAQVQKACYMLVSVKRIELYRHEVPHRSKLFISIGFETMTAECHFLKSEGDEFELHDQLNDETTHILLILEHPVYTKLDSLFLAARLDSQFKTECRFICYGRIVKLVSQLDDVKRFHQKFRTGIVERVENENSLICHSLFKKETNFEVYNNMLVHLSTGESGRVEGSFGKSGKARIVIPSGILPSTLDAIKSGGPVEVQLRLKKYLMSKTHLSSY</sequence>
<dbReference type="SUPFAM" id="SSF52540">
    <property type="entry name" value="P-loop containing nucleoside triphosphate hydrolases"/>
    <property type="match status" value="1"/>
</dbReference>
<dbReference type="GO" id="GO:0005525">
    <property type="term" value="F:GTP binding"/>
    <property type="evidence" value="ECO:0007669"/>
    <property type="project" value="InterPro"/>
</dbReference>
<dbReference type="Pfam" id="PF00009">
    <property type="entry name" value="GTP_EFTU"/>
    <property type="match status" value="1"/>
</dbReference>
<dbReference type="PANTHER" id="PTHR43721:SF11">
    <property type="entry name" value="SELENOCYSTEINE-SPECIFIC ELONGATION FACTOR"/>
    <property type="match status" value="1"/>
</dbReference>
<dbReference type="PROSITE" id="PS51722">
    <property type="entry name" value="G_TR_2"/>
    <property type="match status" value="1"/>
</dbReference>
<dbReference type="AlphaFoldDB" id="A0A914BX31"/>
<dbReference type="InterPro" id="IPR027417">
    <property type="entry name" value="P-loop_NTPase"/>
</dbReference>
<dbReference type="Pfam" id="PF21131">
    <property type="entry name" value="eEFSec_4th"/>
    <property type="match status" value="1"/>
</dbReference>
<dbReference type="SUPFAM" id="SSF50447">
    <property type="entry name" value="Translation proteins"/>
    <property type="match status" value="1"/>
</dbReference>
<dbReference type="GO" id="GO:0001514">
    <property type="term" value="P:selenocysteine incorporation"/>
    <property type="evidence" value="ECO:0007669"/>
    <property type="project" value="TreeGrafter"/>
</dbReference>
<dbReference type="Gene3D" id="2.40.30.10">
    <property type="entry name" value="Translation factors"/>
    <property type="match status" value="2"/>
</dbReference>
<dbReference type="GO" id="GO:0003924">
    <property type="term" value="F:GTPase activity"/>
    <property type="evidence" value="ECO:0007669"/>
    <property type="project" value="InterPro"/>
</dbReference>
<evidence type="ECO:0000313" key="3">
    <source>
        <dbReference type="WBParaSite" id="ACRNAN_Path_1190.g4641.t1"/>
    </source>
</evidence>
<accession>A0A914BX31</accession>
<dbReference type="Gene3D" id="3.40.50.300">
    <property type="entry name" value="P-loop containing nucleotide triphosphate hydrolases"/>
    <property type="match status" value="1"/>
</dbReference>
<dbReference type="InterPro" id="IPR009000">
    <property type="entry name" value="Transl_B-barrel_sf"/>
</dbReference>
<keyword evidence="2" id="KW-1185">Reference proteome</keyword>
<dbReference type="PRINTS" id="PR00315">
    <property type="entry name" value="ELONGATNFCT"/>
</dbReference>
<feature type="domain" description="Tr-type G" evidence="1">
    <location>
        <begin position="1"/>
        <end position="176"/>
    </location>
</feature>
<evidence type="ECO:0000313" key="2">
    <source>
        <dbReference type="Proteomes" id="UP000887540"/>
    </source>
</evidence>
<proteinExistence type="predicted"/>
<reference evidence="3" key="1">
    <citation type="submission" date="2022-11" db="UniProtKB">
        <authorList>
            <consortium name="WormBaseParasite"/>
        </authorList>
    </citation>
    <scope>IDENTIFICATION</scope>
</reference>
<dbReference type="PANTHER" id="PTHR43721">
    <property type="entry name" value="ELONGATION FACTOR TU-RELATED"/>
    <property type="match status" value="1"/>
</dbReference>
<dbReference type="Proteomes" id="UP000887540">
    <property type="component" value="Unplaced"/>
</dbReference>
<name>A0A914BX31_9BILA</name>
<dbReference type="GO" id="GO:0003746">
    <property type="term" value="F:translation elongation factor activity"/>
    <property type="evidence" value="ECO:0007669"/>
    <property type="project" value="TreeGrafter"/>
</dbReference>
<evidence type="ECO:0000259" key="1">
    <source>
        <dbReference type="PROSITE" id="PS51722"/>
    </source>
</evidence>
<dbReference type="InterPro" id="IPR000795">
    <property type="entry name" value="T_Tr_GTP-bd_dom"/>
</dbReference>
<protein>
    <submittedName>
        <fullName evidence="3">Tr-type G domain-containing protein</fullName>
    </submittedName>
</protein>